<feature type="transmembrane region" description="Helical" evidence="1">
    <location>
        <begin position="55"/>
        <end position="76"/>
    </location>
</feature>
<sequence length="121" mass="13736">MGRMDSLSSAFHAHRQVFRHLAVQASSNLNQSKTDDDQALDAFPHIAPIRFPTSWWSFLAACVVLLSLCGAFYYAYRRRYCLRPRRPRQYRATMVPVAKVVGYGATVDGVVHDDYVLIEVA</sequence>
<evidence type="ECO:0000313" key="3">
    <source>
        <dbReference type="Proteomes" id="UP000481153"/>
    </source>
</evidence>
<dbReference type="EMBL" id="VJMJ01000036">
    <property type="protein sequence ID" value="KAF0741624.1"/>
    <property type="molecule type" value="Genomic_DNA"/>
</dbReference>
<name>A0A6G0XMK5_9STRA</name>
<comment type="caution">
    <text evidence="2">The sequence shown here is derived from an EMBL/GenBank/DDBJ whole genome shotgun (WGS) entry which is preliminary data.</text>
</comment>
<organism evidence="2 3">
    <name type="scientific">Aphanomyces euteiches</name>
    <dbReference type="NCBI Taxonomy" id="100861"/>
    <lineage>
        <taxon>Eukaryota</taxon>
        <taxon>Sar</taxon>
        <taxon>Stramenopiles</taxon>
        <taxon>Oomycota</taxon>
        <taxon>Saprolegniomycetes</taxon>
        <taxon>Saprolegniales</taxon>
        <taxon>Verrucalvaceae</taxon>
        <taxon>Aphanomyces</taxon>
    </lineage>
</organism>
<keyword evidence="1" id="KW-0472">Membrane</keyword>
<proteinExistence type="predicted"/>
<keyword evidence="1" id="KW-1133">Transmembrane helix</keyword>
<reference evidence="2 3" key="1">
    <citation type="submission" date="2019-07" db="EMBL/GenBank/DDBJ databases">
        <title>Genomics analysis of Aphanomyces spp. identifies a new class of oomycete effector associated with host adaptation.</title>
        <authorList>
            <person name="Gaulin E."/>
        </authorList>
    </citation>
    <scope>NUCLEOTIDE SEQUENCE [LARGE SCALE GENOMIC DNA]</scope>
    <source>
        <strain evidence="2 3">ATCC 201684</strain>
    </source>
</reference>
<dbReference type="Proteomes" id="UP000481153">
    <property type="component" value="Unassembled WGS sequence"/>
</dbReference>
<keyword evidence="1" id="KW-0812">Transmembrane</keyword>
<keyword evidence="3" id="KW-1185">Reference proteome</keyword>
<dbReference type="AlphaFoldDB" id="A0A6G0XMK5"/>
<protein>
    <submittedName>
        <fullName evidence="2">Uncharacterized protein</fullName>
    </submittedName>
</protein>
<accession>A0A6G0XMK5</accession>
<dbReference type="VEuPathDB" id="FungiDB:AeMF1_001578"/>
<evidence type="ECO:0000313" key="2">
    <source>
        <dbReference type="EMBL" id="KAF0741624.1"/>
    </source>
</evidence>
<gene>
    <name evidence="2" type="ORF">Ae201684_003302</name>
</gene>
<evidence type="ECO:0000256" key="1">
    <source>
        <dbReference type="SAM" id="Phobius"/>
    </source>
</evidence>